<protein>
    <submittedName>
        <fullName evidence="3">Uncharacterized protein</fullName>
    </submittedName>
</protein>
<keyword evidence="2" id="KW-1185">Reference proteome</keyword>
<dbReference type="GO" id="GO:0006542">
    <property type="term" value="P:glutamine biosynthetic process"/>
    <property type="evidence" value="ECO:0007669"/>
    <property type="project" value="InterPro"/>
</dbReference>
<dbReference type="SUPFAM" id="SSF54368">
    <property type="entry name" value="Glutamine synthetase, N-terminal domain"/>
    <property type="match status" value="1"/>
</dbReference>
<feature type="transmembrane region" description="Helical" evidence="1">
    <location>
        <begin position="28"/>
        <end position="50"/>
    </location>
</feature>
<dbReference type="InterPro" id="IPR036651">
    <property type="entry name" value="Gln_synt_N_sf"/>
</dbReference>
<sequence length="91" mass="10118">MQGRLMGKRLTGRHFYDWLKRRLALARLYMRVNTLPIIFILLSGIAGGGYEISSVDTGYSDCQLCADLNSLHLLPWSEGAVLAISNPHVGK</sequence>
<name>A0A915P4B6_9BILA</name>
<reference evidence="3" key="1">
    <citation type="submission" date="2022-11" db="UniProtKB">
        <authorList>
            <consortium name="WormBaseParasite"/>
        </authorList>
    </citation>
    <scope>IDENTIFICATION</scope>
</reference>
<dbReference type="WBParaSite" id="scf7180000423125.g10268">
    <property type="protein sequence ID" value="scf7180000423125.g10268"/>
    <property type="gene ID" value="scf7180000423125.g10268"/>
</dbReference>
<proteinExistence type="predicted"/>
<evidence type="ECO:0000313" key="2">
    <source>
        <dbReference type="Proteomes" id="UP000887560"/>
    </source>
</evidence>
<evidence type="ECO:0000313" key="3">
    <source>
        <dbReference type="WBParaSite" id="scf7180000423125.g10268"/>
    </source>
</evidence>
<organism evidence="2 3">
    <name type="scientific">Meloidogyne floridensis</name>
    <dbReference type="NCBI Taxonomy" id="298350"/>
    <lineage>
        <taxon>Eukaryota</taxon>
        <taxon>Metazoa</taxon>
        <taxon>Ecdysozoa</taxon>
        <taxon>Nematoda</taxon>
        <taxon>Chromadorea</taxon>
        <taxon>Rhabditida</taxon>
        <taxon>Tylenchina</taxon>
        <taxon>Tylenchomorpha</taxon>
        <taxon>Tylenchoidea</taxon>
        <taxon>Meloidogynidae</taxon>
        <taxon>Meloidogyninae</taxon>
        <taxon>Meloidogyne</taxon>
    </lineage>
</organism>
<dbReference type="AlphaFoldDB" id="A0A915P4B6"/>
<dbReference type="Proteomes" id="UP000887560">
    <property type="component" value="Unplaced"/>
</dbReference>
<evidence type="ECO:0000256" key="1">
    <source>
        <dbReference type="SAM" id="Phobius"/>
    </source>
</evidence>
<keyword evidence="1" id="KW-1133">Transmembrane helix</keyword>
<accession>A0A915P4B6</accession>
<dbReference type="GO" id="GO:0004356">
    <property type="term" value="F:glutamine synthetase activity"/>
    <property type="evidence" value="ECO:0007669"/>
    <property type="project" value="InterPro"/>
</dbReference>
<keyword evidence="1" id="KW-0812">Transmembrane</keyword>
<keyword evidence="1" id="KW-0472">Membrane</keyword>